<dbReference type="Pfam" id="PF04464">
    <property type="entry name" value="Glyphos_transf"/>
    <property type="match status" value="1"/>
</dbReference>
<dbReference type="Gene3D" id="3.40.50.12580">
    <property type="match status" value="1"/>
</dbReference>
<dbReference type="EMBL" id="RJVK01000004">
    <property type="protein sequence ID" value="ROR39098.1"/>
    <property type="molecule type" value="Genomic_DNA"/>
</dbReference>
<dbReference type="EMBL" id="CP027432">
    <property type="protein sequence ID" value="QCI29081.1"/>
    <property type="molecule type" value="Genomic_DNA"/>
</dbReference>
<evidence type="ECO:0000313" key="2">
    <source>
        <dbReference type="EMBL" id="ROR39098.1"/>
    </source>
</evidence>
<organism evidence="2 3">
    <name type="scientific">Caminibacter pacificus</name>
    <dbReference type="NCBI Taxonomy" id="1424653"/>
    <lineage>
        <taxon>Bacteria</taxon>
        <taxon>Pseudomonadati</taxon>
        <taxon>Campylobacterota</taxon>
        <taxon>Epsilonproteobacteria</taxon>
        <taxon>Nautiliales</taxon>
        <taxon>Nautiliaceae</taxon>
        <taxon>Caminibacter</taxon>
    </lineage>
</organism>
<name>A0AAJ4RBF1_9BACT</name>
<proteinExistence type="predicted"/>
<evidence type="ECO:0000313" key="4">
    <source>
        <dbReference type="Proteomes" id="UP000298805"/>
    </source>
</evidence>
<dbReference type="GO" id="GO:0047355">
    <property type="term" value="F:CDP-glycerol glycerophosphotransferase activity"/>
    <property type="evidence" value="ECO:0007669"/>
    <property type="project" value="InterPro"/>
</dbReference>
<dbReference type="GO" id="GO:0016020">
    <property type="term" value="C:membrane"/>
    <property type="evidence" value="ECO:0007669"/>
    <property type="project" value="InterPro"/>
</dbReference>
<evidence type="ECO:0000313" key="1">
    <source>
        <dbReference type="EMBL" id="QCI29081.1"/>
    </source>
</evidence>
<reference evidence="1" key="3">
    <citation type="submission" date="2019-06" db="EMBL/GenBank/DDBJ databases">
        <title>A comparative analysis of the Nautiliaceae.</title>
        <authorList>
            <person name="Grosche A."/>
            <person name="Smedile F."/>
            <person name="Vetriani C."/>
        </authorList>
    </citation>
    <scope>NUCLEOTIDE SEQUENCE</scope>
    <source>
        <strain evidence="1">TB6</strain>
    </source>
</reference>
<dbReference type="AlphaFoldDB" id="A0AAJ4RBF1"/>
<gene>
    <name evidence="1" type="ORF">C6V80_08950</name>
    <name evidence="2" type="ORF">EDC58_1596</name>
</gene>
<dbReference type="SUPFAM" id="SSF53756">
    <property type="entry name" value="UDP-Glycosyltransferase/glycogen phosphorylase"/>
    <property type="match status" value="1"/>
</dbReference>
<dbReference type="InterPro" id="IPR043148">
    <property type="entry name" value="TagF_C"/>
</dbReference>
<dbReference type="RefSeq" id="WP_123352977.1">
    <property type="nucleotide sequence ID" value="NZ_CP027432.2"/>
</dbReference>
<accession>A0AAJ4RBF1</accession>
<dbReference type="Proteomes" id="UP000272781">
    <property type="component" value="Unassembled WGS sequence"/>
</dbReference>
<protein>
    <submittedName>
        <fullName evidence="2">CDP-glycerol:poly(Glycerophosphate) glycerophosphotransferase</fullName>
    </submittedName>
</protein>
<dbReference type="Proteomes" id="UP000298805">
    <property type="component" value="Chromosome"/>
</dbReference>
<evidence type="ECO:0000313" key="3">
    <source>
        <dbReference type="Proteomes" id="UP000272781"/>
    </source>
</evidence>
<keyword evidence="4" id="KW-1185">Reference proteome</keyword>
<dbReference type="InterPro" id="IPR007554">
    <property type="entry name" value="Glycerophosphate_synth"/>
</dbReference>
<sequence length="357" mass="42713">MLFKNKKSLNINNEIIIYFAGNKKQLYQLYQWERVFEYINQYIKIGIVFSNDRTYKYVKKNNLFHSFTKYFIKDKEELIKAYNASKSLKIILYLNNNIKNFLSLIHNKAFHIHIGHGESEKDSSISNQINAYDYVFVSGKASIDRFKKNFLNYSYNKHKYIEIGRPVLDFIKPIKIENLNNKKVVLYAPTWEGSLEFMNYSSLEYGKEILKFFINKKYFIIYKPHPLIGSRNKKYKKIQKDIMKFLKDYKYSYVHDKNVLDVFPLIDFAIFDNSSIIIDYLSFEKPYIITNFGNKSSNILMEKSVVLNRLNELNSKVDFNMKPNRYLKEYYLGCFDYSNQEATKYFLEKLFLLKGKV</sequence>
<reference evidence="2 3" key="2">
    <citation type="submission" date="2018-11" db="EMBL/GenBank/DDBJ databases">
        <title>Genomic Encyclopedia of Type Strains, Phase IV (KMG-IV): sequencing the most valuable type-strain genomes for metagenomic binning, comparative biology and taxonomic classification.</title>
        <authorList>
            <person name="Goeker M."/>
        </authorList>
    </citation>
    <scope>NUCLEOTIDE SEQUENCE [LARGE SCALE GENOMIC DNA]</scope>
    <source>
        <strain evidence="2 3">DSM 27783</strain>
    </source>
</reference>
<reference evidence="4" key="1">
    <citation type="submission" date="2018-03" db="EMBL/GenBank/DDBJ databases">
        <title>A comparative analysis of the Nautiliaceae.</title>
        <authorList>
            <person name="Grosche A."/>
            <person name="Smedile F."/>
            <person name="Vetriani C."/>
        </authorList>
    </citation>
    <scope>NUCLEOTIDE SEQUENCE [LARGE SCALE GENOMIC DNA]</scope>
    <source>
        <strain evidence="4">TB6</strain>
    </source>
</reference>